<evidence type="ECO:0000256" key="2">
    <source>
        <dbReference type="ARBA" id="ARBA00022692"/>
    </source>
</evidence>
<evidence type="ECO:0000256" key="5">
    <source>
        <dbReference type="ARBA" id="ARBA00023136"/>
    </source>
</evidence>
<feature type="transmembrane region" description="Helical" evidence="6">
    <location>
        <begin position="71"/>
        <end position="90"/>
    </location>
</feature>
<evidence type="ECO:0000313" key="8">
    <source>
        <dbReference type="EMBL" id="JAS87546.1"/>
    </source>
</evidence>
<evidence type="ECO:0000256" key="4">
    <source>
        <dbReference type="ARBA" id="ARBA00023128"/>
    </source>
</evidence>
<dbReference type="InterPro" id="IPR050355">
    <property type="entry name" value="RCF1"/>
</dbReference>
<evidence type="ECO:0000256" key="3">
    <source>
        <dbReference type="ARBA" id="ARBA00022989"/>
    </source>
</evidence>
<evidence type="ECO:0000256" key="1">
    <source>
        <dbReference type="ARBA" id="ARBA00004325"/>
    </source>
</evidence>
<feature type="transmembrane region" description="Helical" evidence="6">
    <location>
        <begin position="34"/>
        <end position="51"/>
    </location>
</feature>
<accession>A0A1B6IKV4</accession>
<feature type="non-terminal residue" evidence="8">
    <location>
        <position position="1"/>
    </location>
</feature>
<reference evidence="8" key="1">
    <citation type="submission" date="2015-11" db="EMBL/GenBank/DDBJ databases">
        <title>De novo transcriptome assembly of four potential Pierce s Disease insect vectors from Arizona vineyards.</title>
        <authorList>
            <person name="Tassone E.E."/>
        </authorList>
    </citation>
    <scope>NUCLEOTIDE SEQUENCE</scope>
</reference>
<keyword evidence="5 6" id="KW-0472">Membrane</keyword>
<feature type="domain" description="HIG1" evidence="7">
    <location>
        <begin position="6"/>
        <end position="99"/>
    </location>
</feature>
<evidence type="ECO:0000256" key="6">
    <source>
        <dbReference type="SAM" id="Phobius"/>
    </source>
</evidence>
<dbReference type="PANTHER" id="PTHR12297:SF3">
    <property type="entry name" value="HIG1 DOMAIN FAMILY MEMBER 1A"/>
    <property type="match status" value="1"/>
</dbReference>
<dbReference type="PANTHER" id="PTHR12297">
    <property type="entry name" value="HYPOXIA-INDUCBILE GENE 1 HIG1 -RELATED"/>
    <property type="match status" value="1"/>
</dbReference>
<dbReference type="InterPro" id="IPR007667">
    <property type="entry name" value="Hypoxia_induced_domain"/>
</dbReference>
<evidence type="ECO:0000259" key="7">
    <source>
        <dbReference type="PROSITE" id="PS51503"/>
    </source>
</evidence>
<dbReference type="Pfam" id="PF04588">
    <property type="entry name" value="HIG_1_N"/>
    <property type="match status" value="1"/>
</dbReference>
<protein>
    <recommendedName>
        <fullName evidence="7">HIG1 domain-containing protein</fullName>
    </recommendedName>
</protein>
<keyword evidence="4" id="KW-0496">Mitochondrion</keyword>
<dbReference type="AlphaFoldDB" id="A0A1B6IKV4"/>
<dbReference type="PROSITE" id="PS51503">
    <property type="entry name" value="HIG1"/>
    <property type="match status" value="1"/>
</dbReference>
<dbReference type="GO" id="GO:0031966">
    <property type="term" value="C:mitochondrial membrane"/>
    <property type="evidence" value="ECO:0007669"/>
    <property type="project" value="UniProtKB-SubCell"/>
</dbReference>
<proteinExistence type="predicted"/>
<keyword evidence="3 6" id="KW-1133">Transmembrane helix</keyword>
<dbReference type="GO" id="GO:0097250">
    <property type="term" value="P:mitochondrial respirasome assembly"/>
    <property type="evidence" value="ECO:0007669"/>
    <property type="project" value="TreeGrafter"/>
</dbReference>
<gene>
    <name evidence="8" type="ORF">g.15119</name>
</gene>
<organism evidence="8">
    <name type="scientific">Homalodisca liturata</name>
    <dbReference type="NCBI Taxonomy" id="320908"/>
    <lineage>
        <taxon>Eukaryota</taxon>
        <taxon>Metazoa</taxon>
        <taxon>Ecdysozoa</taxon>
        <taxon>Arthropoda</taxon>
        <taxon>Hexapoda</taxon>
        <taxon>Insecta</taxon>
        <taxon>Pterygota</taxon>
        <taxon>Neoptera</taxon>
        <taxon>Paraneoptera</taxon>
        <taxon>Hemiptera</taxon>
        <taxon>Auchenorrhyncha</taxon>
        <taxon>Membracoidea</taxon>
        <taxon>Cicadellidae</taxon>
        <taxon>Cicadellinae</taxon>
        <taxon>Proconiini</taxon>
        <taxon>Homalodisca</taxon>
    </lineage>
</organism>
<comment type="subcellular location">
    <subcellularLocation>
        <location evidence="1">Mitochondrion membrane</location>
    </subcellularLocation>
</comment>
<dbReference type="Gene3D" id="6.10.140.1320">
    <property type="match status" value="1"/>
</dbReference>
<keyword evidence="2 6" id="KW-0812">Transmembrane</keyword>
<sequence>HWNMEQQLVEEINMLNQQESLAEKLTRKLKEDPAVGVGMAGLVAVCAVGGNRYRRGAFSIPSSLYLLQLRVLAQGAVVGSLAGGIAYTMYQHFRSGSYAADVENEQ</sequence>
<name>A0A1B6IKV4_9HEMI</name>
<dbReference type="EMBL" id="GECU01020160">
    <property type="protein sequence ID" value="JAS87546.1"/>
    <property type="molecule type" value="Transcribed_RNA"/>
</dbReference>